<proteinExistence type="predicted"/>
<dbReference type="Proteomes" id="UP001596296">
    <property type="component" value="Unassembled WGS sequence"/>
</dbReference>
<dbReference type="AlphaFoldDB" id="A0ABD5UVU3"/>
<evidence type="ECO:0000313" key="2">
    <source>
        <dbReference type="EMBL" id="MFC6893534.1"/>
    </source>
</evidence>
<evidence type="ECO:0000256" key="1">
    <source>
        <dbReference type="SAM" id="MobiDB-lite"/>
    </source>
</evidence>
<feature type="compositionally biased region" description="Gly residues" evidence="1">
    <location>
        <begin position="95"/>
        <end position="106"/>
    </location>
</feature>
<protein>
    <submittedName>
        <fullName evidence="2">KEOPS complex subunit Pcc1</fullName>
    </submittedName>
</protein>
<dbReference type="EMBL" id="JBHSXL010000009">
    <property type="protein sequence ID" value="MFC6893534.1"/>
    <property type="molecule type" value="Genomic_DNA"/>
</dbReference>
<gene>
    <name evidence="2" type="ORF">ACFQE9_13095</name>
</gene>
<dbReference type="RefSeq" id="WP_379745436.1">
    <property type="nucleotide sequence ID" value="NZ_JBHSVN010000001.1"/>
</dbReference>
<name>A0ABD5UVU3_9EURY</name>
<feature type="region of interest" description="Disordered" evidence="1">
    <location>
        <begin position="81"/>
        <end position="125"/>
    </location>
</feature>
<feature type="compositionally biased region" description="Basic and acidic residues" evidence="1">
    <location>
        <begin position="110"/>
        <end position="125"/>
    </location>
</feature>
<feature type="region of interest" description="Disordered" evidence="1">
    <location>
        <begin position="1"/>
        <end position="65"/>
    </location>
</feature>
<comment type="caution">
    <text evidence="2">The sequence shown here is derived from an EMBL/GenBank/DDBJ whole genome shotgun (WGS) entry which is preliminary data.</text>
</comment>
<sequence>MSEPTDSHDTSDEPRRTATVRTRHDDPTVVDAAVAPDDTESMDGTVDGDATVVRRVDRETTGGLQSTVDDYLRNLHVADRVAERGRSHASASDGTDGGRNADGGGADAVANRHADEHDTTPTHDT</sequence>
<accession>A0ABD5UVU3</accession>
<organism evidence="2 3">
    <name type="scientific">Halopenitus salinus</name>
    <dbReference type="NCBI Taxonomy" id="1198295"/>
    <lineage>
        <taxon>Archaea</taxon>
        <taxon>Methanobacteriati</taxon>
        <taxon>Methanobacteriota</taxon>
        <taxon>Stenosarchaea group</taxon>
        <taxon>Halobacteria</taxon>
        <taxon>Halobacteriales</taxon>
        <taxon>Haloferacaceae</taxon>
        <taxon>Halopenitus</taxon>
    </lineage>
</organism>
<feature type="compositionally biased region" description="Basic and acidic residues" evidence="1">
    <location>
        <begin position="1"/>
        <end position="27"/>
    </location>
</feature>
<dbReference type="NCBIfam" id="NF011470">
    <property type="entry name" value="PRK14887.1"/>
    <property type="match status" value="1"/>
</dbReference>
<keyword evidence="3" id="KW-1185">Reference proteome</keyword>
<reference evidence="2 3" key="1">
    <citation type="journal article" date="2019" name="Int. J. Syst. Evol. Microbiol.">
        <title>The Global Catalogue of Microorganisms (GCM) 10K type strain sequencing project: providing services to taxonomists for standard genome sequencing and annotation.</title>
        <authorList>
            <consortium name="The Broad Institute Genomics Platform"/>
            <consortium name="The Broad Institute Genome Sequencing Center for Infectious Disease"/>
            <person name="Wu L."/>
            <person name="Ma J."/>
        </authorList>
    </citation>
    <scope>NUCLEOTIDE SEQUENCE [LARGE SCALE GENOMIC DNA]</scope>
    <source>
        <strain evidence="2 3">SKJ47</strain>
    </source>
</reference>
<evidence type="ECO:0000313" key="3">
    <source>
        <dbReference type="Proteomes" id="UP001596296"/>
    </source>
</evidence>